<keyword evidence="3" id="KW-0732">Signal</keyword>
<comment type="caution">
    <text evidence="7">The sequence shown here is derived from an EMBL/GenBank/DDBJ whole genome shotgun (WGS) entry which is preliminary data.</text>
</comment>
<gene>
    <name evidence="7" type="ORF">CBF30_06760</name>
</gene>
<dbReference type="InterPro" id="IPR032675">
    <property type="entry name" value="LRR_dom_sf"/>
</dbReference>
<evidence type="ECO:0000313" key="8">
    <source>
        <dbReference type="Proteomes" id="UP000288669"/>
    </source>
</evidence>
<dbReference type="AlphaFoldDB" id="A0A430AGB8"/>
<dbReference type="InterPro" id="IPR046956">
    <property type="entry name" value="RLP23-like"/>
</dbReference>
<evidence type="ECO:0000313" key="7">
    <source>
        <dbReference type="EMBL" id="RSU06955.1"/>
    </source>
</evidence>
<keyword evidence="2" id="KW-0812">Transmembrane</keyword>
<dbReference type="Gene3D" id="3.80.10.10">
    <property type="entry name" value="Ribonuclease Inhibitor"/>
    <property type="match status" value="1"/>
</dbReference>
<dbReference type="Proteomes" id="UP000288669">
    <property type="component" value="Unassembled WGS sequence"/>
</dbReference>
<sequence>MYLWVLYTLKIGIFSTLSNLHSVKLSSDDLKFLQFVKNMPELSVLKIEKNQIMDFSPLMNKTTLIDLSIDLASTKSKEKITAIDTLKNLQVLKLTGNGEYDISLSHLNALKALVVDEYWQTDKFKISDCPFLHHLSVSGDLYKVLFNSTQKLHKLDVSSQMLTDSFYQELQHVKILELRDCRVYQTKAISRTTLEDLVIEDSTLESDLPSLLAASPSLKTIKIVNSNLDNVVIFKKFRQLSELDIQKNSVESISELNDLSQFKVLTITDNPVTDSAALNKKVVVFN</sequence>
<dbReference type="GO" id="GO:0016020">
    <property type="term" value="C:membrane"/>
    <property type="evidence" value="ECO:0007669"/>
    <property type="project" value="UniProtKB-SubCell"/>
</dbReference>
<evidence type="ECO:0008006" key="9">
    <source>
        <dbReference type="Google" id="ProtNLM"/>
    </source>
</evidence>
<dbReference type="PANTHER" id="PTHR48063:SF98">
    <property type="entry name" value="LRR RECEPTOR-LIKE SERINE_THREONINE-PROTEIN KINASE FLS2"/>
    <property type="match status" value="1"/>
</dbReference>
<keyword evidence="4" id="KW-1133">Transmembrane helix</keyword>
<evidence type="ECO:0000256" key="2">
    <source>
        <dbReference type="ARBA" id="ARBA00022692"/>
    </source>
</evidence>
<evidence type="ECO:0000256" key="3">
    <source>
        <dbReference type="ARBA" id="ARBA00022729"/>
    </source>
</evidence>
<protein>
    <recommendedName>
        <fullName evidence="9">Internalin</fullName>
    </recommendedName>
</protein>
<keyword evidence="5" id="KW-0472">Membrane</keyword>
<reference evidence="7 8" key="1">
    <citation type="submission" date="2017-05" db="EMBL/GenBank/DDBJ databases">
        <title>Vagococcus spp. assemblies.</title>
        <authorList>
            <person name="Gulvik C.A."/>
        </authorList>
    </citation>
    <scope>NUCLEOTIDE SEQUENCE [LARGE SCALE GENOMIC DNA]</scope>
    <source>
        <strain evidence="7 8">DSM 24756</strain>
    </source>
</reference>
<dbReference type="EMBL" id="NGJZ01000002">
    <property type="protein sequence ID" value="RSU06955.1"/>
    <property type="molecule type" value="Genomic_DNA"/>
</dbReference>
<keyword evidence="8" id="KW-1185">Reference proteome</keyword>
<evidence type="ECO:0000256" key="4">
    <source>
        <dbReference type="ARBA" id="ARBA00022989"/>
    </source>
</evidence>
<organism evidence="7 8">
    <name type="scientific">Vagococcus entomophilus</name>
    <dbReference type="NCBI Taxonomy" id="1160095"/>
    <lineage>
        <taxon>Bacteria</taxon>
        <taxon>Bacillati</taxon>
        <taxon>Bacillota</taxon>
        <taxon>Bacilli</taxon>
        <taxon>Lactobacillales</taxon>
        <taxon>Enterococcaceae</taxon>
        <taxon>Vagococcus</taxon>
    </lineage>
</organism>
<evidence type="ECO:0000256" key="1">
    <source>
        <dbReference type="ARBA" id="ARBA00004370"/>
    </source>
</evidence>
<proteinExistence type="predicted"/>
<dbReference type="PANTHER" id="PTHR48063">
    <property type="entry name" value="LRR RECEPTOR-LIKE KINASE"/>
    <property type="match status" value="1"/>
</dbReference>
<dbReference type="SUPFAM" id="SSF52058">
    <property type="entry name" value="L domain-like"/>
    <property type="match status" value="1"/>
</dbReference>
<name>A0A430AGB8_9ENTE</name>
<evidence type="ECO:0000256" key="5">
    <source>
        <dbReference type="ARBA" id="ARBA00023136"/>
    </source>
</evidence>
<comment type="subcellular location">
    <subcellularLocation>
        <location evidence="1">Membrane</location>
    </subcellularLocation>
</comment>
<accession>A0A430AGB8</accession>
<keyword evidence="6" id="KW-0325">Glycoprotein</keyword>
<evidence type="ECO:0000256" key="6">
    <source>
        <dbReference type="ARBA" id="ARBA00023180"/>
    </source>
</evidence>
<dbReference type="InterPro" id="IPR001611">
    <property type="entry name" value="Leu-rich_rpt"/>
</dbReference>
<dbReference type="PROSITE" id="PS51450">
    <property type="entry name" value="LRR"/>
    <property type="match status" value="1"/>
</dbReference>